<protein>
    <submittedName>
        <fullName evidence="4">Putative two-component response regulator</fullName>
    </submittedName>
</protein>
<keyword evidence="5" id="KW-1185">Reference proteome</keyword>
<accession>A0A0E9MKS6</accession>
<dbReference type="SMART" id="SM00448">
    <property type="entry name" value="REC"/>
    <property type="match status" value="1"/>
</dbReference>
<keyword evidence="1 2" id="KW-0597">Phosphoprotein</keyword>
<organism evidence="4 5">
    <name type="scientific">Sphingomonas changbaiensis NBRC 104936</name>
    <dbReference type="NCBI Taxonomy" id="1219043"/>
    <lineage>
        <taxon>Bacteria</taxon>
        <taxon>Pseudomonadati</taxon>
        <taxon>Pseudomonadota</taxon>
        <taxon>Alphaproteobacteria</taxon>
        <taxon>Sphingomonadales</taxon>
        <taxon>Sphingomonadaceae</taxon>
        <taxon>Sphingomonas</taxon>
    </lineage>
</organism>
<evidence type="ECO:0000259" key="3">
    <source>
        <dbReference type="PROSITE" id="PS50110"/>
    </source>
</evidence>
<evidence type="ECO:0000256" key="1">
    <source>
        <dbReference type="ARBA" id="ARBA00022553"/>
    </source>
</evidence>
<evidence type="ECO:0000256" key="2">
    <source>
        <dbReference type="PROSITE-ProRule" id="PRU00169"/>
    </source>
</evidence>
<dbReference type="PANTHER" id="PTHR44591">
    <property type="entry name" value="STRESS RESPONSE REGULATOR PROTEIN 1"/>
    <property type="match status" value="1"/>
</dbReference>
<dbReference type="STRING" id="1219043.SCH01S_14_00370"/>
<dbReference type="SUPFAM" id="SSF52172">
    <property type="entry name" value="CheY-like"/>
    <property type="match status" value="1"/>
</dbReference>
<dbReference type="InterPro" id="IPR011006">
    <property type="entry name" value="CheY-like_superfamily"/>
</dbReference>
<sequence>MTVAGRVLCVDDEPFIRMVLAECVAGLGLEAVEAASGEEALDAFSPSAIDLLITDIRLGGISGWEVAELARALKPNLPIIYISGFPSGGEKLPDTIYLPKPFRPHELEDAVRKSLDSLAA</sequence>
<evidence type="ECO:0000313" key="4">
    <source>
        <dbReference type="EMBL" id="GAO38372.1"/>
    </source>
</evidence>
<dbReference type="GO" id="GO:0000160">
    <property type="term" value="P:phosphorelay signal transduction system"/>
    <property type="evidence" value="ECO:0007669"/>
    <property type="project" value="InterPro"/>
</dbReference>
<name>A0A0E9MKS6_9SPHN</name>
<feature type="modified residue" description="4-aspartylphosphate" evidence="2">
    <location>
        <position position="55"/>
    </location>
</feature>
<dbReference type="InterPro" id="IPR001789">
    <property type="entry name" value="Sig_transdc_resp-reg_receiver"/>
</dbReference>
<dbReference type="InterPro" id="IPR050595">
    <property type="entry name" value="Bact_response_regulator"/>
</dbReference>
<dbReference type="Pfam" id="PF00072">
    <property type="entry name" value="Response_reg"/>
    <property type="match status" value="1"/>
</dbReference>
<evidence type="ECO:0000313" key="5">
    <source>
        <dbReference type="Proteomes" id="UP000033202"/>
    </source>
</evidence>
<dbReference type="CDD" id="cd00156">
    <property type="entry name" value="REC"/>
    <property type="match status" value="1"/>
</dbReference>
<dbReference type="AlphaFoldDB" id="A0A0E9MKS6"/>
<reference evidence="4 5" key="1">
    <citation type="submission" date="2015-04" db="EMBL/GenBank/DDBJ databases">
        <title>Whole genome shotgun sequence of Sphingomonas changbaiensis NBRC 104936.</title>
        <authorList>
            <person name="Katano-Makiyama Y."/>
            <person name="Hosoyama A."/>
            <person name="Hashimoto M."/>
            <person name="Noguchi M."/>
            <person name="Tsuchikane K."/>
            <person name="Ohji S."/>
            <person name="Yamazoe A."/>
            <person name="Ichikawa N."/>
            <person name="Kimura A."/>
            <person name="Fujita N."/>
        </authorList>
    </citation>
    <scope>NUCLEOTIDE SEQUENCE [LARGE SCALE GENOMIC DNA]</scope>
    <source>
        <strain evidence="4 5">NBRC 104936</strain>
    </source>
</reference>
<proteinExistence type="predicted"/>
<comment type="caution">
    <text evidence="4">The sequence shown here is derived from an EMBL/GenBank/DDBJ whole genome shotgun (WGS) entry which is preliminary data.</text>
</comment>
<dbReference type="Gene3D" id="3.40.50.2300">
    <property type="match status" value="1"/>
</dbReference>
<gene>
    <name evidence="4" type="ORF">SCH01S_14_00370</name>
</gene>
<dbReference type="Proteomes" id="UP000033202">
    <property type="component" value="Unassembled WGS sequence"/>
</dbReference>
<dbReference type="PANTHER" id="PTHR44591:SF21">
    <property type="entry name" value="TWO-COMPONENT RESPONSE REGULATOR"/>
    <property type="match status" value="1"/>
</dbReference>
<feature type="domain" description="Response regulatory" evidence="3">
    <location>
        <begin position="6"/>
        <end position="115"/>
    </location>
</feature>
<dbReference type="EMBL" id="BBWU01000014">
    <property type="protein sequence ID" value="GAO38372.1"/>
    <property type="molecule type" value="Genomic_DNA"/>
</dbReference>
<dbReference type="PROSITE" id="PS50110">
    <property type="entry name" value="RESPONSE_REGULATORY"/>
    <property type="match status" value="1"/>
</dbReference>